<evidence type="ECO:0000313" key="2">
    <source>
        <dbReference type="EMBL" id="KIW50083.1"/>
    </source>
</evidence>
<organism evidence="2 3">
    <name type="scientific">Exophiala xenobiotica</name>
    <dbReference type="NCBI Taxonomy" id="348802"/>
    <lineage>
        <taxon>Eukaryota</taxon>
        <taxon>Fungi</taxon>
        <taxon>Dikarya</taxon>
        <taxon>Ascomycota</taxon>
        <taxon>Pezizomycotina</taxon>
        <taxon>Eurotiomycetes</taxon>
        <taxon>Chaetothyriomycetidae</taxon>
        <taxon>Chaetothyriales</taxon>
        <taxon>Herpotrichiellaceae</taxon>
        <taxon>Exophiala</taxon>
    </lineage>
</organism>
<accession>A0A0D2E3R2</accession>
<dbReference type="AlphaFoldDB" id="A0A0D2E3R2"/>
<reference evidence="2 3" key="1">
    <citation type="submission" date="2015-01" db="EMBL/GenBank/DDBJ databases">
        <title>The Genome Sequence of Exophiala xenobiotica CBS118157.</title>
        <authorList>
            <consortium name="The Broad Institute Genomics Platform"/>
            <person name="Cuomo C."/>
            <person name="de Hoog S."/>
            <person name="Gorbushina A."/>
            <person name="Stielow B."/>
            <person name="Teixiera M."/>
            <person name="Abouelleil A."/>
            <person name="Chapman S.B."/>
            <person name="Priest M."/>
            <person name="Young S.K."/>
            <person name="Wortman J."/>
            <person name="Nusbaum C."/>
            <person name="Birren B."/>
        </authorList>
    </citation>
    <scope>NUCLEOTIDE SEQUENCE [LARGE SCALE GENOMIC DNA]</scope>
    <source>
        <strain evidence="2 3">CBS 118157</strain>
    </source>
</reference>
<dbReference type="GeneID" id="25333611"/>
<dbReference type="OrthoDB" id="4121208at2759"/>
<name>A0A0D2E3R2_9EURO</name>
<dbReference type="Proteomes" id="UP000054342">
    <property type="component" value="Unassembled WGS sequence"/>
</dbReference>
<proteinExistence type="predicted"/>
<feature type="compositionally biased region" description="Low complexity" evidence="1">
    <location>
        <begin position="198"/>
        <end position="240"/>
    </location>
</feature>
<sequence length="532" mass="54581">MKLQTLRVLTALAGRICAFRHDGKSHNHPNQPRPRQQGPDALVETTESPGLSTREPVDASAQRSTSPTMNTMSISISALASTISSSPTVIAPLNNTLGGTISSYMFPTTVIQVSVATICPGDTAAGSSLPFFSMSPTTNSSSMSTLMTTGSARNTISDETATGLATDYLPVQVNATAVLADGRTTVFLSTSSTAVMRTANGTSPTSSSAPPPSAGTMAGNNGTTNADSTTTETATGSSSSGDERDGREDKEPNNDMDLARIILDPSGCQTIYSPVTTQICSTTVRPGGGMVPVQVTDCDQWVTFSSELARFDADGHCSAFATVFSATPTTTATATANDADADAATGGGRVNTTGTPKGPVAYYAAHWYDLAVGASSPVPGLVRVENCLPYATGMNCVTSSESWSLVSSTRTTTKTSVVSFSGPAIITSGTFTTTTTLSLSSTVTAIAVLTDSNIVRSRLGDSAAPTSSDRTVTVAVTMPTTKTWLVESIISPSQIPDAQTGAGTTVVIRQTLTTTLGVTETQTTTLLAGTAT</sequence>
<gene>
    <name evidence="2" type="ORF">PV05_11703</name>
</gene>
<dbReference type="EMBL" id="KN847323">
    <property type="protein sequence ID" value="KIW50083.1"/>
    <property type="molecule type" value="Genomic_DNA"/>
</dbReference>
<evidence type="ECO:0000313" key="3">
    <source>
        <dbReference type="Proteomes" id="UP000054342"/>
    </source>
</evidence>
<feature type="compositionally biased region" description="Basic and acidic residues" evidence="1">
    <location>
        <begin position="241"/>
        <end position="253"/>
    </location>
</feature>
<evidence type="ECO:0000256" key="1">
    <source>
        <dbReference type="SAM" id="MobiDB-lite"/>
    </source>
</evidence>
<feature type="region of interest" description="Disordered" evidence="1">
    <location>
        <begin position="197"/>
        <end position="254"/>
    </location>
</feature>
<dbReference type="STRING" id="348802.A0A0D2E3R2"/>
<feature type="region of interest" description="Disordered" evidence="1">
    <location>
        <begin position="20"/>
        <end position="68"/>
    </location>
</feature>
<dbReference type="RefSeq" id="XP_013310667.1">
    <property type="nucleotide sequence ID" value="XM_013455213.1"/>
</dbReference>
<protein>
    <submittedName>
        <fullName evidence="2">Uncharacterized protein</fullName>
    </submittedName>
</protein>
<keyword evidence="3" id="KW-1185">Reference proteome</keyword>
<dbReference type="HOGENOM" id="CLU_046726_0_0_1"/>